<feature type="region of interest" description="Disordered" evidence="1">
    <location>
        <begin position="41"/>
        <end position="76"/>
    </location>
</feature>
<reference evidence="3" key="2">
    <citation type="submission" date="2016-01" db="EMBL/GenBank/DDBJ databases">
        <title>First complete genome sequence of a species in the genus Microterricola, an extremophilic cold active enzyme producing strain ERGS5:02 isolated from Sikkim Himalaya.</title>
        <authorList>
            <person name="Kumar R."/>
            <person name="Singh D."/>
            <person name="Swarnkar M.K."/>
        </authorList>
    </citation>
    <scope>NUCLEOTIDE SEQUENCE [LARGE SCALE GENOMIC DNA]</scope>
    <source>
        <strain evidence="3">ERGS5:02</strain>
    </source>
</reference>
<accession>A0A0X8E4F5</accession>
<feature type="compositionally biased region" description="Basic and acidic residues" evidence="1">
    <location>
        <begin position="47"/>
        <end position="76"/>
    </location>
</feature>
<reference evidence="2 3" key="1">
    <citation type="journal article" date="2016" name="J. Biotechnol.">
        <title>First complete genome sequence of a species in the genus Microterricola, an extremophilic cold active enzyme producing bacterial strain ERGS5:02 isolated from Sikkim Himalaya.</title>
        <authorList>
            <person name="Himanshu"/>
            <person name="Swarnkar M.K."/>
            <person name="Singh D."/>
            <person name="Kumar R."/>
        </authorList>
    </citation>
    <scope>NUCLEOTIDE SEQUENCE [LARGE SCALE GENOMIC DNA]</scope>
    <source>
        <strain evidence="2 3">ERGS5:02</strain>
    </source>
</reference>
<dbReference type="EMBL" id="CP014145">
    <property type="protein sequence ID" value="AMB59527.1"/>
    <property type="molecule type" value="Genomic_DNA"/>
</dbReference>
<protein>
    <submittedName>
        <fullName evidence="2">Uncharacterized protein</fullName>
    </submittedName>
</protein>
<dbReference type="AntiFam" id="ANF00095">
    <property type="entry name" value="Shadow ORF (opposite ABC transporters)"/>
</dbReference>
<evidence type="ECO:0000256" key="1">
    <source>
        <dbReference type="SAM" id="MobiDB-lite"/>
    </source>
</evidence>
<evidence type="ECO:0000313" key="3">
    <source>
        <dbReference type="Proteomes" id="UP000058305"/>
    </source>
</evidence>
<organism evidence="2 3">
    <name type="scientific">Microterricola viridarii</name>
    <dbReference type="NCBI Taxonomy" id="412690"/>
    <lineage>
        <taxon>Bacteria</taxon>
        <taxon>Bacillati</taxon>
        <taxon>Actinomycetota</taxon>
        <taxon>Actinomycetes</taxon>
        <taxon>Micrococcales</taxon>
        <taxon>Microbacteriaceae</taxon>
        <taxon>Microterricola</taxon>
    </lineage>
</organism>
<dbReference type="AlphaFoldDB" id="A0A0X8E4F5"/>
<keyword evidence="3" id="KW-1185">Reference proteome</keyword>
<dbReference type="Proteomes" id="UP000058305">
    <property type="component" value="Chromosome"/>
</dbReference>
<gene>
    <name evidence="2" type="ORF">AWU67_12385</name>
</gene>
<sequence>MRQGHVLLDRQPGGQPLAVPILRDVGNTRAQHPPDVRAFERNLGTVNDDRATHAGRGRRDQRAEPGEPRIDAAGEPDHFAALDRRRDIADASAPDAAQLDSAFADLGRHVLREVVELAVAAEHKVRQRSLVEVVGGQPHLDNPTVAQGCDAIGDLQHLGEVVADDDDGSALRREQADHAVEVVERLMWDRSGRLVEDDHAATAFAALQSTRDRYSHALTRSEPGDLGLGVDVPQVEELERLANRRGILRLVDPPREPVGGVPTNAHVLTDRQVGNQPEILVHERQALFMQPCRIDRGADALAVDEDLSPGVGAIHAADELDQRRLARSVLADEGVHLAGANLESCLAQNRDARECLR</sequence>
<dbReference type="KEGG" id="mvd:AWU67_12385"/>
<name>A0A0X8E4F5_9MICO</name>
<evidence type="ECO:0000313" key="2">
    <source>
        <dbReference type="EMBL" id="AMB59527.1"/>
    </source>
</evidence>
<proteinExistence type="predicted"/>